<protein>
    <submittedName>
        <fullName evidence="1">Uncharacterized protein</fullName>
    </submittedName>
</protein>
<gene>
    <name evidence="1" type="ORF">CEXT_283871</name>
</gene>
<dbReference type="EMBL" id="BPLR01017726">
    <property type="protein sequence ID" value="GIY93956.1"/>
    <property type="molecule type" value="Genomic_DNA"/>
</dbReference>
<comment type="caution">
    <text evidence="1">The sequence shown here is derived from an EMBL/GenBank/DDBJ whole genome shotgun (WGS) entry which is preliminary data.</text>
</comment>
<dbReference type="AlphaFoldDB" id="A0AAV4XG73"/>
<name>A0AAV4XG73_CAEEX</name>
<sequence length="123" mass="13995">MRINVAWRPLVKPMVRRLRHHGIRLNDPVHHQPSAGPAWVRIPFGLSPALHLISRLVWVAFVCRSTVFIGFVCRSTFVIGFVCRSTVVIGFVRRSTVIIDRKHKTPQNLTGMHDWKPGCPIIG</sequence>
<organism evidence="1 2">
    <name type="scientific">Caerostris extrusa</name>
    <name type="common">Bark spider</name>
    <name type="synonym">Caerostris bankana</name>
    <dbReference type="NCBI Taxonomy" id="172846"/>
    <lineage>
        <taxon>Eukaryota</taxon>
        <taxon>Metazoa</taxon>
        <taxon>Ecdysozoa</taxon>
        <taxon>Arthropoda</taxon>
        <taxon>Chelicerata</taxon>
        <taxon>Arachnida</taxon>
        <taxon>Araneae</taxon>
        <taxon>Araneomorphae</taxon>
        <taxon>Entelegynae</taxon>
        <taxon>Araneoidea</taxon>
        <taxon>Araneidae</taxon>
        <taxon>Caerostris</taxon>
    </lineage>
</organism>
<keyword evidence="2" id="KW-1185">Reference proteome</keyword>
<accession>A0AAV4XG73</accession>
<evidence type="ECO:0000313" key="2">
    <source>
        <dbReference type="Proteomes" id="UP001054945"/>
    </source>
</evidence>
<evidence type="ECO:0000313" key="1">
    <source>
        <dbReference type="EMBL" id="GIY93956.1"/>
    </source>
</evidence>
<dbReference type="Proteomes" id="UP001054945">
    <property type="component" value="Unassembled WGS sequence"/>
</dbReference>
<reference evidence="1 2" key="1">
    <citation type="submission" date="2021-06" db="EMBL/GenBank/DDBJ databases">
        <title>Caerostris extrusa draft genome.</title>
        <authorList>
            <person name="Kono N."/>
            <person name="Arakawa K."/>
        </authorList>
    </citation>
    <scope>NUCLEOTIDE SEQUENCE [LARGE SCALE GENOMIC DNA]</scope>
</reference>
<proteinExistence type="predicted"/>